<dbReference type="SMART" id="SM00297">
    <property type="entry name" value="BROMO"/>
    <property type="match status" value="2"/>
</dbReference>
<keyword evidence="2" id="KW-0677">Repeat</keyword>
<evidence type="ECO:0000256" key="4">
    <source>
        <dbReference type="ARBA" id="ARBA00023015"/>
    </source>
</evidence>
<dbReference type="PROSITE" id="PS50014">
    <property type="entry name" value="BROMODOMAIN_2"/>
    <property type="match status" value="2"/>
</dbReference>
<dbReference type="SUPFAM" id="SSF47370">
    <property type="entry name" value="Bromodomain"/>
    <property type="match status" value="2"/>
</dbReference>
<keyword evidence="6" id="KW-0804">Transcription</keyword>
<feature type="domain" description="Bromo" evidence="11">
    <location>
        <begin position="254"/>
        <end position="324"/>
    </location>
</feature>
<dbReference type="Pfam" id="PF00439">
    <property type="entry name" value="Bromodomain"/>
    <property type="match status" value="2"/>
</dbReference>
<dbReference type="OrthoDB" id="1742084at2759"/>
<dbReference type="GO" id="GO:0140008">
    <property type="term" value="F:histone H4 reader activity"/>
    <property type="evidence" value="ECO:0007669"/>
    <property type="project" value="EnsemblFungi"/>
</dbReference>
<dbReference type="PANTHER" id="PTHR16062">
    <property type="entry name" value="SWI/SNF-RELATED"/>
    <property type="match status" value="1"/>
</dbReference>
<proteinExistence type="predicted"/>
<dbReference type="PRINTS" id="PR00503">
    <property type="entry name" value="BROMODOMAIN"/>
</dbReference>
<evidence type="ECO:0000256" key="2">
    <source>
        <dbReference type="ARBA" id="ARBA00022737"/>
    </source>
</evidence>
<dbReference type="Pfam" id="PF24189">
    <property type="entry name" value="Ig_RSC4"/>
    <property type="match status" value="1"/>
</dbReference>
<dbReference type="CDD" id="cd04369">
    <property type="entry name" value="Bromodomain"/>
    <property type="match status" value="2"/>
</dbReference>
<dbReference type="KEGG" id="ndi:NDAI_0K01960"/>
<feature type="compositionally biased region" description="Polar residues" evidence="10">
    <location>
        <begin position="20"/>
        <end position="29"/>
    </location>
</feature>
<dbReference type="GO" id="GO:0003682">
    <property type="term" value="F:chromatin binding"/>
    <property type="evidence" value="ECO:0007669"/>
    <property type="project" value="TreeGrafter"/>
</dbReference>
<dbReference type="GeneID" id="11497753"/>
<comment type="subcellular location">
    <subcellularLocation>
        <location evidence="1">Nucleus</location>
    </subcellularLocation>
</comment>
<keyword evidence="9" id="KW-0175">Coiled coil</keyword>
<dbReference type="InterPro" id="IPR018359">
    <property type="entry name" value="Bromodomain_CS"/>
</dbReference>
<evidence type="ECO:0000256" key="3">
    <source>
        <dbReference type="ARBA" id="ARBA00022853"/>
    </source>
</evidence>
<evidence type="ECO:0000256" key="8">
    <source>
        <dbReference type="PROSITE-ProRule" id="PRU00035"/>
    </source>
</evidence>
<dbReference type="PROSITE" id="PS00633">
    <property type="entry name" value="BROMODOMAIN_1"/>
    <property type="match status" value="1"/>
</dbReference>
<feature type="domain" description="Bromo" evidence="11">
    <location>
        <begin position="102"/>
        <end position="192"/>
    </location>
</feature>
<dbReference type="HOGENOM" id="CLU_441492_0_0_1"/>
<keyword evidence="7" id="KW-0539">Nucleus</keyword>
<dbReference type="Proteomes" id="UP000000689">
    <property type="component" value="Chromosome 11"/>
</dbReference>
<keyword evidence="3" id="KW-0156">Chromatin regulator</keyword>
<dbReference type="eggNOG" id="KOG1827">
    <property type="taxonomic scope" value="Eukaryota"/>
</dbReference>
<gene>
    <name evidence="12" type="primary">NDAI0K01960</name>
    <name evidence="12" type="ordered locus">NDAI_0K01960</name>
</gene>
<evidence type="ECO:0000259" key="11">
    <source>
        <dbReference type="PROSITE" id="PS50014"/>
    </source>
</evidence>
<keyword evidence="4" id="KW-0805">Transcription regulation</keyword>
<dbReference type="AlphaFoldDB" id="G0WHX6"/>
<evidence type="ECO:0000256" key="7">
    <source>
        <dbReference type="ARBA" id="ARBA00023242"/>
    </source>
</evidence>
<sequence>MPPRKRKIAEPGPEPEPVSTEEQQVTDQVPTDAEVVNGEPEPKIQRRTYTAGKHPKPASEEISPVDYSTPLNPDSELFKDSDWTIQRLNTFINFTLTKLSETYKDIFKDFIKLPSRKFHPQYYHKIENPISINEINKRDYEHMNNKSDDAEEKEEEEQAATYKSTGVKSFLLDVELLAKNCHAFNVEDSLIVKNSSQMVMYIEFEVLKAKNFSRNYLVNDEVKIKLIELIEKVINGTEKSIDKEMGQKFKDSNSVFKLSDPFMDLINKDELPEYYDLIHKPMAINVVKENLEIGTYLNLYDFIIDMQLIFQNAFVFNHPSTEIYQDAKKLLSYFEYLMKNKVFPELKDANERGEINLIQGHDEYDLHLAELKRRQEKAAATVAAAALTTAGPSTTITSVGLSAIHSMNSFDITRGTLGPDKDLHFNNNVQSMESTSKNETVTLKNELINDYDFDHFEGLGNGYTRTLLDEDFLLNPNSSKPPAAAASARTAEEIKKLESIIKIEKSEEEKPTILKYNIIKSMKTEPEVADEYKIDTTPYELIKTLSIYSSKSFYNHSIHPIQGSRPSTIQNWLEFNFIGDELNQNENIFSINLEPHQLFMSLLIYLNQDSLTENDSETSLILNKQPIKLLDVNGNPKIINPSPIPKPPQPAQSESGRVPVENGTSTSTQEEEEVEKVKPKEPERYNIRLIEGLNKLEYTCKDKNSGKEENMKFFINVLP</sequence>
<reference evidence="12 13" key="1">
    <citation type="journal article" date="2011" name="Proc. Natl. Acad. Sci. U.S.A.">
        <title>Evolutionary erosion of yeast sex chromosomes by mating-type switching accidents.</title>
        <authorList>
            <person name="Gordon J.L."/>
            <person name="Armisen D."/>
            <person name="Proux-Wera E."/>
            <person name="Oheigeartaigh S.S."/>
            <person name="Byrne K.P."/>
            <person name="Wolfe K.H."/>
        </authorList>
    </citation>
    <scope>NUCLEOTIDE SEQUENCE [LARGE SCALE GENOMIC DNA]</scope>
    <source>
        <strain evidence="13">ATCC 10597 / BCRC 20456 / CBS 421 / NBRC 0211 / NRRL Y-12639</strain>
    </source>
</reference>
<evidence type="ECO:0000256" key="6">
    <source>
        <dbReference type="ARBA" id="ARBA00023163"/>
    </source>
</evidence>
<keyword evidence="13" id="KW-1185">Reference proteome</keyword>
<name>G0WHX6_NAUDC</name>
<dbReference type="GO" id="GO:0140006">
    <property type="term" value="F:histone H3 reader activity"/>
    <property type="evidence" value="ECO:0007669"/>
    <property type="project" value="EnsemblFungi"/>
</dbReference>
<dbReference type="GO" id="GO:0016586">
    <property type="term" value="C:RSC-type complex"/>
    <property type="evidence" value="ECO:0007669"/>
    <property type="project" value="EnsemblFungi"/>
</dbReference>
<dbReference type="STRING" id="1071378.G0WHX6"/>
<dbReference type="EMBL" id="HE580277">
    <property type="protein sequence ID" value="CCD27387.1"/>
    <property type="molecule type" value="Genomic_DNA"/>
</dbReference>
<organism evidence="12 13">
    <name type="scientific">Naumovozyma dairenensis (strain ATCC 10597 / BCRC 20456 / CBS 421 / NBRC 0211 / NRRL Y-12639)</name>
    <name type="common">Saccharomyces dairenensis</name>
    <dbReference type="NCBI Taxonomy" id="1071378"/>
    <lineage>
        <taxon>Eukaryota</taxon>
        <taxon>Fungi</taxon>
        <taxon>Dikarya</taxon>
        <taxon>Ascomycota</taxon>
        <taxon>Saccharomycotina</taxon>
        <taxon>Saccharomycetes</taxon>
        <taxon>Saccharomycetales</taxon>
        <taxon>Saccharomycetaceae</taxon>
        <taxon>Naumovozyma</taxon>
    </lineage>
</organism>
<dbReference type="GO" id="GO:0006368">
    <property type="term" value="P:transcription elongation by RNA polymerase II"/>
    <property type="evidence" value="ECO:0007669"/>
    <property type="project" value="EnsemblFungi"/>
</dbReference>
<evidence type="ECO:0000313" key="12">
    <source>
        <dbReference type="EMBL" id="CCD27387.1"/>
    </source>
</evidence>
<dbReference type="GO" id="GO:0006337">
    <property type="term" value="P:nucleosome disassembly"/>
    <property type="evidence" value="ECO:0007669"/>
    <property type="project" value="EnsemblFungi"/>
</dbReference>
<accession>G0WHX6</accession>
<keyword evidence="5 8" id="KW-0103">Bromodomain</keyword>
<protein>
    <recommendedName>
        <fullName evidence="11">Bromo domain-containing protein</fullName>
    </recommendedName>
</protein>
<dbReference type="Gene3D" id="1.20.920.10">
    <property type="entry name" value="Bromodomain-like"/>
    <property type="match status" value="2"/>
</dbReference>
<evidence type="ECO:0000256" key="1">
    <source>
        <dbReference type="ARBA" id="ARBA00004123"/>
    </source>
</evidence>
<feature type="coiled-coil region" evidence="9">
    <location>
        <begin position="133"/>
        <end position="160"/>
    </location>
</feature>
<evidence type="ECO:0000256" key="10">
    <source>
        <dbReference type="SAM" id="MobiDB-lite"/>
    </source>
</evidence>
<dbReference type="InterPro" id="IPR001487">
    <property type="entry name" value="Bromodomain"/>
</dbReference>
<evidence type="ECO:0000256" key="9">
    <source>
        <dbReference type="SAM" id="Coils"/>
    </source>
</evidence>
<evidence type="ECO:0000313" key="13">
    <source>
        <dbReference type="Proteomes" id="UP000000689"/>
    </source>
</evidence>
<feature type="region of interest" description="Disordered" evidence="10">
    <location>
        <begin position="638"/>
        <end position="681"/>
    </location>
</feature>
<dbReference type="InterPro" id="IPR037382">
    <property type="entry name" value="Rsc/polybromo"/>
</dbReference>
<feature type="region of interest" description="Disordered" evidence="10">
    <location>
        <begin position="1"/>
        <end position="68"/>
    </location>
</feature>
<dbReference type="InterPro" id="IPR054551">
    <property type="entry name" value="RSC4_Ig-like"/>
</dbReference>
<dbReference type="PANTHER" id="PTHR16062:SF13">
    <property type="entry name" value="CHROMATIN STRUCTURE-REMODELING COMPLEX SUBUNIT RSC4"/>
    <property type="match status" value="1"/>
</dbReference>
<dbReference type="RefSeq" id="XP_003672630.1">
    <property type="nucleotide sequence ID" value="XM_003672582.1"/>
</dbReference>
<evidence type="ECO:0000256" key="5">
    <source>
        <dbReference type="ARBA" id="ARBA00023117"/>
    </source>
</evidence>
<dbReference type="InterPro" id="IPR036427">
    <property type="entry name" value="Bromodomain-like_sf"/>
</dbReference>
<dbReference type="OMA" id="HFEGLGN"/>